<evidence type="ECO:0008006" key="3">
    <source>
        <dbReference type="Google" id="ProtNLM"/>
    </source>
</evidence>
<gene>
    <name evidence="1" type="ORF">LP43_0598</name>
</gene>
<accession>A0A0A0BJY5</accession>
<protein>
    <recommendedName>
        <fullName evidence="3">DUF5666 domain-containing protein</fullName>
    </recommendedName>
</protein>
<evidence type="ECO:0000313" key="1">
    <source>
        <dbReference type="EMBL" id="KGM08175.1"/>
    </source>
</evidence>
<sequence>MTFSVTAADNTPYEHEGIVTAQTDNPQEIEISNQVYDVNLQTTLHGSILGGELGPILRTGDEVGFNIELRDNKHYITDIWTLENDDD</sequence>
<dbReference type="AlphaFoldDB" id="A0A0A0BJY5"/>
<dbReference type="STRING" id="392484.LP43_0598"/>
<comment type="caution">
    <text evidence="1">The sequence shown here is derived from an EMBL/GenBank/DDBJ whole genome shotgun (WGS) entry which is preliminary data.</text>
</comment>
<dbReference type="Proteomes" id="UP000029999">
    <property type="component" value="Unassembled WGS sequence"/>
</dbReference>
<reference evidence="1 2" key="1">
    <citation type="submission" date="2014-09" db="EMBL/GenBank/DDBJ databases">
        <authorList>
            <person name="Grob C."/>
            <person name="Taubert M."/>
            <person name="Howat A.M."/>
            <person name="Burns O.J."/>
            <person name="Dixon J.L."/>
            <person name="Chen Y."/>
            <person name="Murrell J.C."/>
        </authorList>
    </citation>
    <scope>NUCLEOTIDE SEQUENCE [LARGE SCALE GENOMIC DNA]</scope>
    <source>
        <strain evidence="1">L4</strain>
    </source>
</reference>
<dbReference type="EMBL" id="JRQD01000001">
    <property type="protein sequence ID" value="KGM08175.1"/>
    <property type="molecule type" value="Genomic_DNA"/>
</dbReference>
<evidence type="ECO:0000313" key="2">
    <source>
        <dbReference type="Proteomes" id="UP000029999"/>
    </source>
</evidence>
<proteinExistence type="predicted"/>
<name>A0A0A0BJY5_9GAMM</name>
<organism evidence="1 2">
    <name type="scientific">Methylophaga thiooxydans</name>
    <dbReference type="NCBI Taxonomy" id="392484"/>
    <lineage>
        <taxon>Bacteria</taxon>
        <taxon>Pseudomonadati</taxon>
        <taxon>Pseudomonadota</taxon>
        <taxon>Gammaproteobacteria</taxon>
        <taxon>Thiotrichales</taxon>
        <taxon>Piscirickettsiaceae</taxon>
        <taxon>Methylophaga</taxon>
    </lineage>
</organism>